<sequence length="374" mass="40968">MEQAKVYYTDLRAKLGTNLLQKLEKLIRTAGIGDIDMEKKLVAIKIHFGEPGNLSYLRPNYAKVVADVVKSLGGVPFLTDCNTLYPGRRKNALEHIDAAYENGFSPFSTGCNVIIADGLRGNDDVEVPVQGGEYVQAAKIGRAIMDADVFLSLSHFKGHEVAGFGGAIKNIGMGCGSRRGKMEQHNDGKPKVRAKRCVGCRQCAKQCAQDAISYGEDKKAVIDPDKCVGCGRCIGACNFDAIRTRDDIANALLNRKMAEYAKAVVDGRPHFHISLVIDVSPYCDCHGENDLPILPDVGMFASFDPVALDQACVDACLKQQPIPGSLLDERMHAEDFVDHHDHFVNTTPESEWESCLEHAEKIGLGTRKYELIKV</sequence>
<keyword evidence="2" id="KW-0479">Metal-binding</keyword>
<dbReference type="EMBL" id="DWWJ01000119">
    <property type="protein sequence ID" value="HJC41253.1"/>
    <property type="molecule type" value="Genomic_DNA"/>
</dbReference>
<dbReference type="Proteomes" id="UP000823882">
    <property type="component" value="Unassembled WGS sequence"/>
</dbReference>
<dbReference type="Pfam" id="PF04015">
    <property type="entry name" value="DUF362"/>
    <property type="match status" value="1"/>
</dbReference>
<dbReference type="PROSITE" id="PS51379">
    <property type="entry name" value="4FE4S_FER_2"/>
    <property type="match status" value="2"/>
</dbReference>
<keyword evidence="1" id="KW-0004">4Fe-4S</keyword>
<dbReference type="GO" id="GO:0051539">
    <property type="term" value="F:4 iron, 4 sulfur cluster binding"/>
    <property type="evidence" value="ECO:0007669"/>
    <property type="project" value="UniProtKB-KW"/>
</dbReference>
<evidence type="ECO:0000259" key="5">
    <source>
        <dbReference type="PROSITE" id="PS51379"/>
    </source>
</evidence>
<proteinExistence type="predicted"/>
<evidence type="ECO:0000256" key="2">
    <source>
        <dbReference type="ARBA" id="ARBA00022723"/>
    </source>
</evidence>
<protein>
    <submittedName>
        <fullName evidence="6">DUF362 domain-containing protein</fullName>
    </submittedName>
</protein>
<accession>A0A9D2P2K9</accession>
<dbReference type="SUPFAM" id="SSF54862">
    <property type="entry name" value="4Fe-4S ferredoxins"/>
    <property type="match status" value="1"/>
</dbReference>
<dbReference type="InterPro" id="IPR017896">
    <property type="entry name" value="4Fe4S_Fe-S-bd"/>
</dbReference>
<reference evidence="6" key="1">
    <citation type="journal article" date="2021" name="PeerJ">
        <title>Extensive microbial diversity within the chicken gut microbiome revealed by metagenomics and culture.</title>
        <authorList>
            <person name="Gilroy R."/>
            <person name="Ravi A."/>
            <person name="Getino M."/>
            <person name="Pursley I."/>
            <person name="Horton D.L."/>
            <person name="Alikhan N.F."/>
            <person name="Baker D."/>
            <person name="Gharbi K."/>
            <person name="Hall N."/>
            <person name="Watson M."/>
            <person name="Adriaenssens E.M."/>
            <person name="Foster-Nyarko E."/>
            <person name="Jarju S."/>
            <person name="Secka A."/>
            <person name="Antonio M."/>
            <person name="Oren A."/>
            <person name="Chaudhuri R.R."/>
            <person name="La Ragione R."/>
            <person name="Hildebrand F."/>
            <person name="Pallen M.J."/>
        </authorList>
    </citation>
    <scope>NUCLEOTIDE SEQUENCE</scope>
    <source>
        <strain evidence="6">CHK186-1790</strain>
    </source>
</reference>
<evidence type="ECO:0000256" key="4">
    <source>
        <dbReference type="ARBA" id="ARBA00023014"/>
    </source>
</evidence>
<gene>
    <name evidence="6" type="ORF">H9701_06840</name>
</gene>
<evidence type="ECO:0000313" key="7">
    <source>
        <dbReference type="Proteomes" id="UP000823882"/>
    </source>
</evidence>
<dbReference type="InterPro" id="IPR007160">
    <property type="entry name" value="DUF362"/>
</dbReference>
<dbReference type="InterPro" id="IPR050572">
    <property type="entry name" value="Fe-S_Ferredoxin"/>
</dbReference>
<dbReference type="Gene3D" id="3.30.70.20">
    <property type="match status" value="1"/>
</dbReference>
<reference evidence="6" key="2">
    <citation type="submission" date="2021-04" db="EMBL/GenBank/DDBJ databases">
        <authorList>
            <person name="Gilroy R."/>
        </authorList>
    </citation>
    <scope>NUCLEOTIDE SEQUENCE</scope>
    <source>
        <strain evidence="6">CHK186-1790</strain>
    </source>
</reference>
<dbReference type="GO" id="GO:0046872">
    <property type="term" value="F:metal ion binding"/>
    <property type="evidence" value="ECO:0007669"/>
    <property type="project" value="UniProtKB-KW"/>
</dbReference>
<dbReference type="PANTHER" id="PTHR43687:SF3">
    <property type="entry name" value="4FE-4S FERREDOXIN-TYPE DOMAIN-CONTAINING PROTEIN"/>
    <property type="match status" value="1"/>
</dbReference>
<evidence type="ECO:0000256" key="1">
    <source>
        <dbReference type="ARBA" id="ARBA00022485"/>
    </source>
</evidence>
<evidence type="ECO:0000256" key="3">
    <source>
        <dbReference type="ARBA" id="ARBA00023004"/>
    </source>
</evidence>
<dbReference type="Gene3D" id="3.40.50.11440">
    <property type="match status" value="1"/>
</dbReference>
<feature type="domain" description="4Fe-4S ferredoxin-type" evidence="5">
    <location>
        <begin position="188"/>
        <end position="217"/>
    </location>
</feature>
<dbReference type="PANTHER" id="PTHR43687">
    <property type="entry name" value="ADENYLYLSULFATE REDUCTASE, BETA SUBUNIT"/>
    <property type="match status" value="1"/>
</dbReference>
<comment type="caution">
    <text evidence="6">The sequence shown here is derived from an EMBL/GenBank/DDBJ whole genome shotgun (WGS) entry which is preliminary data.</text>
</comment>
<keyword evidence="4" id="KW-0411">Iron-sulfur</keyword>
<keyword evidence="3" id="KW-0408">Iron</keyword>
<feature type="domain" description="4Fe-4S ferredoxin-type" evidence="5">
    <location>
        <begin position="218"/>
        <end position="247"/>
    </location>
</feature>
<evidence type="ECO:0000313" key="6">
    <source>
        <dbReference type="EMBL" id="HJC41253.1"/>
    </source>
</evidence>
<dbReference type="Pfam" id="PF12838">
    <property type="entry name" value="Fer4_7"/>
    <property type="match status" value="1"/>
</dbReference>
<organism evidence="6 7">
    <name type="scientific">Candidatus Intestinimonas pullistercoris</name>
    <dbReference type="NCBI Taxonomy" id="2838623"/>
    <lineage>
        <taxon>Bacteria</taxon>
        <taxon>Bacillati</taxon>
        <taxon>Bacillota</taxon>
        <taxon>Clostridia</taxon>
        <taxon>Eubacteriales</taxon>
        <taxon>Intestinimonas</taxon>
    </lineage>
</organism>
<dbReference type="AlphaFoldDB" id="A0A9D2P2K9"/>
<name>A0A9D2P2K9_9FIRM</name>